<name>A0A4R4WU32_9ACTN</name>
<dbReference type="Pfam" id="PF05016">
    <property type="entry name" value="ParE_toxin"/>
    <property type="match status" value="1"/>
</dbReference>
<dbReference type="Proteomes" id="UP000295172">
    <property type="component" value="Unassembled WGS sequence"/>
</dbReference>
<dbReference type="InterPro" id="IPR035093">
    <property type="entry name" value="RelE/ParE_toxin_dom_sf"/>
</dbReference>
<protein>
    <submittedName>
        <fullName evidence="2">Type II toxin-antitoxin system RelE/ParE family toxin</fullName>
    </submittedName>
</protein>
<dbReference type="InterPro" id="IPR007712">
    <property type="entry name" value="RelE/ParE_toxin"/>
</dbReference>
<dbReference type="OrthoDB" id="9812706at2"/>
<evidence type="ECO:0000256" key="1">
    <source>
        <dbReference type="ARBA" id="ARBA00022649"/>
    </source>
</evidence>
<dbReference type="RefSeq" id="WP_132322880.1">
    <property type="nucleotide sequence ID" value="NZ_SMKR01000095.1"/>
</dbReference>
<dbReference type="SUPFAM" id="SSF143011">
    <property type="entry name" value="RelE-like"/>
    <property type="match status" value="1"/>
</dbReference>
<dbReference type="Gene3D" id="3.30.2310.20">
    <property type="entry name" value="RelE-like"/>
    <property type="match status" value="1"/>
</dbReference>
<proteinExistence type="predicted"/>
<keyword evidence="1" id="KW-1277">Toxin-antitoxin system</keyword>
<dbReference type="AlphaFoldDB" id="A0A4R4WU32"/>
<reference evidence="2 3" key="1">
    <citation type="submission" date="2019-02" db="EMBL/GenBank/DDBJ databases">
        <title>Draft genome sequences of novel Actinobacteria.</title>
        <authorList>
            <person name="Sahin N."/>
            <person name="Ay H."/>
            <person name="Saygin H."/>
        </authorList>
    </citation>
    <scope>NUCLEOTIDE SEQUENCE [LARGE SCALE GENOMIC DNA]</scope>
    <source>
        <strain evidence="2 3">16K104</strain>
    </source>
</reference>
<evidence type="ECO:0000313" key="2">
    <source>
        <dbReference type="EMBL" id="TDD21122.1"/>
    </source>
</evidence>
<keyword evidence="3" id="KW-1185">Reference proteome</keyword>
<organism evidence="2 3">
    <name type="scientific">Kribbella turkmenica</name>
    <dbReference type="NCBI Taxonomy" id="2530375"/>
    <lineage>
        <taxon>Bacteria</taxon>
        <taxon>Bacillati</taxon>
        <taxon>Actinomycetota</taxon>
        <taxon>Actinomycetes</taxon>
        <taxon>Propionibacteriales</taxon>
        <taxon>Kribbellaceae</taxon>
        <taxon>Kribbella</taxon>
    </lineage>
</organism>
<comment type="caution">
    <text evidence="2">The sequence shown here is derived from an EMBL/GenBank/DDBJ whole genome shotgun (WGS) entry which is preliminary data.</text>
</comment>
<sequence>MIERTLVFDTGWFNGYRDLYASDRLAAKRVRAAVNALARDPEPPGSIHVGGSSFHRLHLGDYRVLYEVTDDAVRVWSFGRVPR</sequence>
<evidence type="ECO:0000313" key="3">
    <source>
        <dbReference type="Proteomes" id="UP000295172"/>
    </source>
</evidence>
<dbReference type="EMBL" id="SMKR01000095">
    <property type="protein sequence ID" value="TDD21122.1"/>
    <property type="molecule type" value="Genomic_DNA"/>
</dbReference>
<gene>
    <name evidence="2" type="ORF">E1218_21415</name>
</gene>
<accession>A0A4R4WU32</accession>